<organism evidence="1 2">
    <name type="scientific">Hebeloma cylindrosporum</name>
    <dbReference type="NCBI Taxonomy" id="76867"/>
    <lineage>
        <taxon>Eukaryota</taxon>
        <taxon>Fungi</taxon>
        <taxon>Dikarya</taxon>
        <taxon>Basidiomycota</taxon>
        <taxon>Agaricomycotina</taxon>
        <taxon>Agaricomycetes</taxon>
        <taxon>Agaricomycetidae</taxon>
        <taxon>Agaricales</taxon>
        <taxon>Agaricineae</taxon>
        <taxon>Hymenogastraceae</taxon>
        <taxon>Hebeloma</taxon>
    </lineage>
</organism>
<reference evidence="2" key="2">
    <citation type="submission" date="2015-01" db="EMBL/GenBank/DDBJ databases">
        <title>Evolutionary Origins and Diversification of the Mycorrhizal Mutualists.</title>
        <authorList>
            <consortium name="DOE Joint Genome Institute"/>
            <consortium name="Mycorrhizal Genomics Consortium"/>
            <person name="Kohler A."/>
            <person name="Kuo A."/>
            <person name="Nagy L.G."/>
            <person name="Floudas D."/>
            <person name="Copeland A."/>
            <person name="Barry K.W."/>
            <person name="Cichocki N."/>
            <person name="Veneault-Fourrey C."/>
            <person name="LaButti K."/>
            <person name="Lindquist E.A."/>
            <person name="Lipzen A."/>
            <person name="Lundell T."/>
            <person name="Morin E."/>
            <person name="Murat C."/>
            <person name="Riley R."/>
            <person name="Ohm R."/>
            <person name="Sun H."/>
            <person name="Tunlid A."/>
            <person name="Henrissat B."/>
            <person name="Grigoriev I.V."/>
            <person name="Hibbett D.S."/>
            <person name="Martin F."/>
        </authorList>
    </citation>
    <scope>NUCLEOTIDE SEQUENCE [LARGE SCALE GENOMIC DNA]</scope>
    <source>
        <strain evidence="2">h7</strain>
    </source>
</reference>
<dbReference type="OrthoDB" id="1055148at2759"/>
<dbReference type="EMBL" id="KN831882">
    <property type="protein sequence ID" value="KIM34674.1"/>
    <property type="molecule type" value="Genomic_DNA"/>
</dbReference>
<sequence length="68" mass="7661">MLTPFYPFCQLVFQLTIRSLSCTEISEDPALVARLKKLYDTLDTGTTPATVLVPWLPTTAMIKKLWAT</sequence>
<gene>
    <name evidence="1" type="ORF">M413DRAFT_450124</name>
</gene>
<proteinExistence type="predicted"/>
<evidence type="ECO:0000313" key="2">
    <source>
        <dbReference type="Proteomes" id="UP000053424"/>
    </source>
</evidence>
<keyword evidence="2" id="KW-1185">Reference proteome</keyword>
<reference evidence="1 2" key="1">
    <citation type="submission" date="2014-04" db="EMBL/GenBank/DDBJ databases">
        <authorList>
            <consortium name="DOE Joint Genome Institute"/>
            <person name="Kuo A."/>
            <person name="Gay G."/>
            <person name="Dore J."/>
            <person name="Kohler A."/>
            <person name="Nagy L.G."/>
            <person name="Floudas D."/>
            <person name="Copeland A."/>
            <person name="Barry K.W."/>
            <person name="Cichocki N."/>
            <person name="Veneault-Fourrey C."/>
            <person name="LaButti K."/>
            <person name="Lindquist E.A."/>
            <person name="Lipzen A."/>
            <person name="Lundell T."/>
            <person name="Morin E."/>
            <person name="Murat C."/>
            <person name="Sun H."/>
            <person name="Tunlid A."/>
            <person name="Henrissat B."/>
            <person name="Grigoriev I.V."/>
            <person name="Hibbett D.S."/>
            <person name="Martin F."/>
            <person name="Nordberg H.P."/>
            <person name="Cantor M.N."/>
            <person name="Hua S.X."/>
        </authorList>
    </citation>
    <scope>NUCLEOTIDE SEQUENCE [LARGE SCALE GENOMIC DNA]</scope>
    <source>
        <strain evidence="2">h7</strain>
    </source>
</reference>
<dbReference type="HOGENOM" id="CLU_2800928_0_0_1"/>
<feature type="non-terminal residue" evidence="1">
    <location>
        <position position="68"/>
    </location>
</feature>
<evidence type="ECO:0000313" key="1">
    <source>
        <dbReference type="EMBL" id="KIM34674.1"/>
    </source>
</evidence>
<dbReference type="STRING" id="686832.A0A0C3BRK3"/>
<dbReference type="Proteomes" id="UP000053424">
    <property type="component" value="Unassembled WGS sequence"/>
</dbReference>
<accession>A0A0C3BRK3</accession>
<dbReference type="AlphaFoldDB" id="A0A0C3BRK3"/>
<protein>
    <submittedName>
        <fullName evidence="1">Uncharacterized protein</fullName>
    </submittedName>
</protein>
<name>A0A0C3BRK3_HEBCY</name>